<name>A0ABR1VX35_9PEZI</name>
<comment type="caution">
    <text evidence="2">The sequence shown here is derived from an EMBL/GenBank/DDBJ whole genome shotgun (WGS) entry which is preliminary data.</text>
</comment>
<evidence type="ECO:0000313" key="2">
    <source>
        <dbReference type="EMBL" id="KAK8075794.1"/>
    </source>
</evidence>
<accession>A0ABR1VX35</accession>
<dbReference type="GeneID" id="92047832"/>
<sequence>MELATPAVVTVNNIPKRATSTSSLLPVVAAPPTPAPAPTPTPISRRERFGRRVRQVKSKLSRGLRAILCSSSSSSSFSSPASTSG</sequence>
<gene>
    <name evidence="2" type="ORF">PG997_010457</name>
</gene>
<dbReference type="Proteomes" id="UP001433268">
    <property type="component" value="Unassembled WGS sequence"/>
</dbReference>
<reference evidence="2 3" key="1">
    <citation type="submission" date="2023-01" db="EMBL/GenBank/DDBJ databases">
        <title>Analysis of 21 Apiospora genomes using comparative genomics revels a genus with tremendous synthesis potential of carbohydrate active enzymes and secondary metabolites.</title>
        <authorList>
            <person name="Sorensen T."/>
        </authorList>
    </citation>
    <scope>NUCLEOTIDE SEQUENCE [LARGE SCALE GENOMIC DNA]</scope>
    <source>
        <strain evidence="2 3">CBS 114990</strain>
    </source>
</reference>
<protein>
    <submittedName>
        <fullName evidence="2">Uncharacterized protein</fullName>
    </submittedName>
</protein>
<feature type="compositionally biased region" description="Pro residues" evidence="1">
    <location>
        <begin position="29"/>
        <end position="41"/>
    </location>
</feature>
<evidence type="ECO:0000256" key="1">
    <source>
        <dbReference type="SAM" id="MobiDB-lite"/>
    </source>
</evidence>
<keyword evidence="3" id="KW-1185">Reference proteome</keyword>
<evidence type="ECO:0000313" key="3">
    <source>
        <dbReference type="Proteomes" id="UP001433268"/>
    </source>
</evidence>
<dbReference type="EMBL" id="JAQQWN010000007">
    <property type="protein sequence ID" value="KAK8075794.1"/>
    <property type="molecule type" value="Genomic_DNA"/>
</dbReference>
<proteinExistence type="predicted"/>
<dbReference type="RefSeq" id="XP_066666734.1">
    <property type="nucleotide sequence ID" value="XM_066814772.1"/>
</dbReference>
<feature type="region of interest" description="Disordered" evidence="1">
    <location>
        <begin position="26"/>
        <end position="45"/>
    </location>
</feature>
<organism evidence="2 3">
    <name type="scientific">Apiospora hydei</name>
    <dbReference type="NCBI Taxonomy" id="1337664"/>
    <lineage>
        <taxon>Eukaryota</taxon>
        <taxon>Fungi</taxon>
        <taxon>Dikarya</taxon>
        <taxon>Ascomycota</taxon>
        <taxon>Pezizomycotina</taxon>
        <taxon>Sordariomycetes</taxon>
        <taxon>Xylariomycetidae</taxon>
        <taxon>Amphisphaeriales</taxon>
        <taxon>Apiosporaceae</taxon>
        <taxon>Apiospora</taxon>
    </lineage>
</organism>